<evidence type="ECO:0000256" key="1">
    <source>
        <dbReference type="SAM" id="MobiDB-lite"/>
    </source>
</evidence>
<evidence type="ECO:0000313" key="3">
    <source>
        <dbReference type="Proteomes" id="UP001199795"/>
    </source>
</evidence>
<dbReference type="EMBL" id="JAKKDU010000014">
    <property type="protein sequence ID" value="MCF7569123.1"/>
    <property type="molecule type" value="Genomic_DNA"/>
</dbReference>
<reference evidence="2" key="1">
    <citation type="submission" date="2022-01" db="EMBL/GenBank/DDBJ databases">
        <title>Draft genome sequence of Sabulilitoribacter arenilitoris KCTC 52401.</title>
        <authorList>
            <person name="Oh J.-S."/>
        </authorList>
    </citation>
    <scope>NUCLEOTIDE SEQUENCE</scope>
    <source>
        <strain evidence="2">HMF6543</strain>
    </source>
</reference>
<sequence length="128" mass="13074">MDDTTPPATPTLPDLTGECSATATAPTTTDNCSGTITGTTTDPLTYTTQGTFTINWTFDDGNGNVIVVPQTVIVDDTTPPATPTLPDLTGECSATATAPTTTDNCSGTITGTTTDPLTYTTQGTFTIN</sequence>
<feature type="compositionally biased region" description="Low complexity" evidence="1">
    <location>
        <begin position="27"/>
        <end position="40"/>
    </location>
</feature>
<dbReference type="AlphaFoldDB" id="A0AAE3JLC4"/>
<keyword evidence="3" id="KW-1185">Reference proteome</keyword>
<proteinExistence type="predicted"/>
<dbReference type="Proteomes" id="UP001199795">
    <property type="component" value="Unassembled WGS sequence"/>
</dbReference>
<feature type="compositionally biased region" description="Low complexity" evidence="1">
    <location>
        <begin position="1"/>
        <end position="16"/>
    </location>
</feature>
<name>A0AAE3JLC4_9FLAO</name>
<organism evidence="2 3">
    <name type="scientific">Wocania arenilitoris</name>
    <dbReference type="NCBI Taxonomy" id="2044858"/>
    <lineage>
        <taxon>Bacteria</taxon>
        <taxon>Pseudomonadati</taxon>
        <taxon>Bacteroidota</taxon>
        <taxon>Flavobacteriia</taxon>
        <taxon>Flavobacteriales</taxon>
        <taxon>Flavobacteriaceae</taxon>
        <taxon>Wocania</taxon>
    </lineage>
</organism>
<feature type="region of interest" description="Disordered" evidence="1">
    <location>
        <begin position="1"/>
        <end position="40"/>
    </location>
</feature>
<feature type="non-terminal residue" evidence="2">
    <location>
        <position position="128"/>
    </location>
</feature>
<accession>A0AAE3JLC4</accession>
<comment type="caution">
    <text evidence="2">The sequence shown here is derived from an EMBL/GenBank/DDBJ whole genome shotgun (WGS) entry which is preliminary data.</text>
</comment>
<gene>
    <name evidence="2" type="ORF">L3X37_12215</name>
</gene>
<evidence type="ECO:0000313" key="2">
    <source>
        <dbReference type="EMBL" id="MCF7569123.1"/>
    </source>
</evidence>
<protein>
    <submittedName>
        <fullName evidence="2">Uncharacterized protein</fullName>
    </submittedName>
</protein>
<dbReference type="RefSeq" id="WP_237240457.1">
    <property type="nucleotide sequence ID" value="NZ_JAKKDU010000014.1"/>
</dbReference>